<dbReference type="PANTHER" id="PTHR34982">
    <property type="entry name" value="YOP PROTEINS TRANSLOCATION PROTEIN L"/>
    <property type="match status" value="1"/>
</dbReference>
<protein>
    <recommendedName>
        <fullName evidence="7">Flagellar assembly protein FliH</fullName>
    </recommendedName>
</protein>
<accession>A0A553ZY89</accession>
<dbReference type="GO" id="GO:0044781">
    <property type="term" value="P:bacterial-type flagellum organization"/>
    <property type="evidence" value="ECO:0007669"/>
    <property type="project" value="UniProtKB-KW"/>
</dbReference>
<comment type="caution">
    <text evidence="10">The sequence shown here is derived from an EMBL/GenBank/DDBJ whole genome shotgun (WGS) entry which is preliminary data.</text>
</comment>
<evidence type="ECO:0000256" key="5">
    <source>
        <dbReference type="ARBA" id="ARBA00022927"/>
    </source>
</evidence>
<dbReference type="GO" id="GO:0015031">
    <property type="term" value="P:protein transport"/>
    <property type="evidence" value="ECO:0007669"/>
    <property type="project" value="UniProtKB-KW"/>
</dbReference>
<comment type="function">
    <text evidence="1">Needed for flagellar regrowth and assembly.</text>
</comment>
<dbReference type="GO" id="GO:0005829">
    <property type="term" value="C:cytosol"/>
    <property type="evidence" value="ECO:0007669"/>
    <property type="project" value="TreeGrafter"/>
</dbReference>
<dbReference type="Proteomes" id="UP000318521">
    <property type="component" value="Unassembled WGS sequence"/>
</dbReference>
<keyword evidence="5" id="KW-0653">Protein transport</keyword>
<dbReference type="InterPro" id="IPR051472">
    <property type="entry name" value="T3SS_Stator/FliH"/>
</dbReference>
<evidence type="ECO:0000256" key="1">
    <source>
        <dbReference type="ARBA" id="ARBA00003041"/>
    </source>
</evidence>
<sequence length="263" mass="29994">MMSLSKVIKSSVEPGVTAGRTIAIKPLSTTIDLLPSEADELTKQQQAEQQLEQMEQRAQQMLDEAEIQSQQLAELFEKKEKELSLQAKQLFDEHQTKGFEEGYKQGEAAAWAEYSDKLLEAQDVVQAAAVQREEMFDQAEPEMIEMACMLAEKILGQTIKQDEAKIQFLRKLLYEAREHEDIKLLVPPDWYTYVSEQKHELQSMLLSSSQMLIMPDHQLEAHSCVLESKQGRLETSLDKQLVSLKEQLLTKQKELSYDSSGSV</sequence>
<feature type="coiled-coil region" evidence="8">
    <location>
        <begin position="37"/>
        <end position="82"/>
    </location>
</feature>
<evidence type="ECO:0000256" key="6">
    <source>
        <dbReference type="ARBA" id="ARBA00023225"/>
    </source>
</evidence>
<keyword evidence="8" id="KW-0175">Coiled coil</keyword>
<keyword evidence="4" id="KW-1005">Bacterial flagellum biogenesis</keyword>
<keyword evidence="11" id="KW-1185">Reference proteome</keyword>
<evidence type="ECO:0000313" key="10">
    <source>
        <dbReference type="EMBL" id="TSB46409.1"/>
    </source>
</evidence>
<dbReference type="NCBIfam" id="TIGR03825">
    <property type="entry name" value="FliH_bacil"/>
    <property type="match status" value="1"/>
</dbReference>
<keyword evidence="6" id="KW-1006">Bacterial flagellum protein export</keyword>
<evidence type="ECO:0000256" key="7">
    <source>
        <dbReference type="NCBIfam" id="TIGR03825"/>
    </source>
</evidence>
<dbReference type="AlphaFoldDB" id="A0A553ZY89"/>
<dbReference type="OrthoDB" id="19020at2"/>
<name>A0A553ZY89_9BACI</name>
<dbReference type="EMBL" id="VLXZ01000006">
    <property type="protein sequence ID" value="TSB46409.1"/>
    <property type="molecule type" value="Genomic_DNA"/>
</dbReference>
<proteinExistence type="inferred from homology"/>
<evidence type="ECO:0000256" key="2">
    <source>
        <dbReference type="ARBA" id="ARBA00006602"/>
    </source>
</evidence>
<evidence type="ECO:0000256" key="8">
    <source>
        <dbReference type="SAM" id="Coils"/>
    </source>
</evidence>
<dbReference type="PANTHER" id="PTHR34982:SF1">
    <property type="entry name" value="FLAGELLAR ASSEMBLY PROTEIN FLIH"/>
    <property type="match status" value="1"/>
</dbReference>
<keyword evidence="3" id="KW-0813">Transport</keyword>
<evidence type="ECO:0000256" key="4">
    <source>
        <dbReference type="ARBA" id="ARBA00022795"/>
    </source>
</evidence>
<feature type="domain" description="Flagellar assembly protein FliH/Type III secretion system HrpE" evidence="9">
    <location>
        <begin position="121"/>
        <end position="241"/>
    </location>
</feature>
<dbReference type="InterPro" id="IPR022524">
    <property type="entry name" value="FliH_Bacilli"/>
</dbReference>
<reference evidence="10 11" key="1">
    <citation type="submission" date="2019-07" db="EMBL/GenBank/DDBJ databases">
        <authorList>
            <person name="Park Y.J."/>
            <person name="Jeong S.E."/>
            <person name="Jung H.S."/>
        </authorList>
    </citation>
    <scope>NUCLEOTIDE SEQUENCE [LARGE SCALE GENOMIC DNA]</scope>
    <source>
        <strain evidence="11">P16(2019)</strain>
    </source>
</reference>
<keyword evidence="10" id="KW-0969">Cilium</keyword>
<evidence type="ECO:0000259" key="9">
    <source>
        <dbReference type="Pfam" id="PF02108"/>
    </source>
</evidence>
<evidence type="ECO:0000256" key="3">
    <source>
        <dbReference type="ARBA" id="ARBA00022448"/>
    </source>
</evidence>
<keyword evidence="10" id="KW-0966">Cell projection</keyword>
<gene>
    <name evidence="10" type="primary">fliH</name>
    <name evidence="10" type="ORF">FN960_11425</name>
</gene>
<dbReference type="InterPro" id="IPR018035">
    <property type="entry name" value="Flagellar_FliH/T3SS_HrpE"/>
</dbReference>
<comment type="similarity">
    <text evidence="2">Belongs to the FliH family.</text>
</comment>
<evidence type="ECO:0000313" key="11">
    <source>
        <dbReference type="Proteomes" id="UP000318521"/>
    </source>
</evidence>
<keyword evidence="10" id="KW-0282">Flagellum</keyword>
<organism evidence="10 11">
    <name type="scientific">Alkalicoccobacillus porphyridii</name>
    <dbReference type="NCBI Taxonomy" id="2597270"/>
    <lineage>
        <taxon>Bacteria</taxon>
        <taxon>Bacillati</taxon>
        <taxon>Bacillota</taxon>
        <taxon>Bacilli</taxon>
        <taxon>Bacillales</taxon>
        <taxon>Bacillaceae</taxon>
        <taxon>Alkalicoccobacillus</taxon>
    </lineage>
</organism>
<dbReference type="Pfam" id="PF02108">
    <property type="entry name" value="FliH"/>
    <property type="match status" value="1"/>
</dbReference>